<dbReference type="AlphaFoldDB" id="A0A3M7P995"/>
<dbReference type="EMBL" id="REGN01012359">
    <property type="protein sequence ID" value="RMZ95622.1"/>
    <property type="molecule type" value="Genomic_DNA"/>
</dbReference>
<comment type="caution">
    <text evidence="2">The sequence shown here is derived from an EMBL/GenBank/DDBJ whole genome shotgun (WGS) entry which is preliminary data.</text>
</comment>
<dbReference type="Proteomes" id="UP000276133">
    <property type="component" value="Unassembled WGS sequence"/>
</dbReference>
<feature type="region of interest" description="Disordered" evidence="1">
    <location>
        <begin position="105"/>
        <end position="125"/>
    </location>
</feature>
<protein>
    <submittedName>
        <fullName evidence="2">Uncharacterized protein</fullName>
    </submittedName>
</protein>
<accession>A0A3M7P995</accession>
<gene>
    <name evidence="2" type="ORF">BpHYR1_051799</name>
</gene>
<evidence type="ECO:0000256" key="1">
    <source>
        <dbReference type="SAM" id="MobiDB-lite"/>
    </source>
</evidence>
<evidence type="ECO:0000313" key="2">
    <source>
        <dbReference type="EMBL" id="RMZ95622.1"/>
    </source>
</evidence>
<keyword evidence="3" id="KW-1185">Reference proteome</keyword>
<feature type="compositionally biased region" description="Polar residues" evidence="1">
    <location>
        <begin position="115"/>
        <end position="125"/>
    </location>
</feature>
<evidence type="ECO:0000313" key="3">
    <source>
        <dbReference type="Proteomes" id="UP000276133"/>
    </source>
</evidence>
<proteinExistence type="predicted"/>
<reference evidence="2 3" key="1">
    <citation type="journal article" date="2018" name="Sci. Rep.">
        <title>Genomic signatures of local adaptation to the degree of environmental predictability in rotifers.</title>
        <authorList>
            <person name="Franch-Gras L."/>
            <person name="Hahn C."/>
            <person name="Garcia-Roger E.M."/>
            <person name="Carmona M.J."/>
            <person name="Serra M."/>
            <person name="Gomez A."/>
        </authorList>
    </citation>
    <scope>NUCLEOTIDE SEQUENCE [LARGE SCALE GENOMIC DNA]</scope>
    <source>
        <strain evidence="2">HYR1</strain>
    </source>
</reference>
<name>A0A3M7P995_BRAPC</name>
<sequence length="125" mass="14528">MEVIQEIIIRNIPNVPNNRDLILTLLKSRCRELGLSFPLYADVVQSAGRLPCHGFTCLKRIDDNEVLLDQRMYFEEIRLLFEVQRVAVIDQENMAGWLGRRHPQLLRSQDESGQDPPSQMLPEQQ</sequence>
<organism evidence="2 3">
    <name type="scientific">Brachionus plicatilis</name>
    <name type="common">Marine rotifer</name>
    <name type="synonym">Brachionus muelleri</name>
    <dbReference type="NCBI Taxonomy" id="10195"/>
    <lineage>
        <taxon>Eukaryota</taxon>
        <taxon>Metazoa</taxon>
        <taxon>Spiralia</taxon>
        <taxon>Gnathifera</taxon>
        <taxon>Rotifera</taxon>
        <taxon>Eurotatoria</taxon>
        <taxon>Monogononta</taxon>
        <taxon>Pseudotrocha</taxon>
        <taxon>Ploima</taxon>
        <taxon>Brachionidae</taxon>
        <taxon>Brachionus</taxon>
    </lineage>
</organism>